<sequence length="68" mass="7173">MAKHISQYFLLGILFIALVLTSGSTPGLFFCSSPSFCDSPPNCDARCRTAGYQSGVCTDIPGNSCCCV</sequence>
<dbReference type="Proteomes" id="UP000002051">
    <property type="component" value="Chromosome 3"/>
</dbReference>
<evidence type="ECO:0000313" key="6">
    <source>
        <dbReference type="Proteomes" id="UP000265566"/>
    </source>
</evidence>
<dbReference type="Gramene" id="rna15137">
    <property type="protein sequence ID" value="RHN67008.1"/>
    <property type="gene ID" value="gene15137"/>
</dbReference>
<dbReference type="EMBL" id="PSQE01000003">
    <property type="protein sequence ID" value="RHN67008.1"/>
    <property type="molecule type" value="Genomic_DNA"/>
</dbReference>
<name>A0A072UW37_MEDTR</name>
<evidence type="ECO:0000313" key="4">
    <source>
        <dbReference type="EnsemblPlants" id="KEH33807"/>
    </source>
</evidence>
<dbReference type="AlphaFoldDB" id="A0A072UW37"/>
<dbReference type="EnsemblPlants" id="KEH33807">
    <property type="protein sequence ID" value="KEH33807"/>
    <property type="gene ID" value="MTR_3g049730"/>
</dbReference>
<feature type="signal peptide" evidence="1">
    <location>
        <begin position="1"/>
        <end position="23"/>
    </location>
</feature>
<proteinExistence type="predicted"/>
<accession>A0A072UW37</accession>
<keyword evidence="1" id="KW-0732">Signal</keyword>
<organism evidence="2 5">
    <name type="scientific">Medicago truncatula</name>
    <name type="common">Barrel medic</name>
    <name type="synonym">Medicago tribuloides</name>
    <dbReference type="NCBI Taxonomy" id="3880"/>
    <lineage>
        <taxon>Eukaryota</taxon>
        <taxon>Viridiplantae</taxon>
        <taxon>Streptophyta</taxon>
        <taxon>Embryophyta</taxon>
        <taxon>Tracheophyta</taxon>
        <taxon>Spermatophyta</taxon>
        <taxon>Magnoliopsida</taxon>
        <taxon>eudicotyledons</taxon>
        <taxon>Gunneridae</taxon>
        <taxon>Pentapetalae</taxon>
        <taxon>rosids</taxon>
        <taxon>fabids</taxon>
        <taxon>Fabales</taxon>
        <taxon>Fabaceae</taxon>
        <taxon>Papilionoideae</taxon>
        <taxon>50 kb inversion clade</taxon>
        <taxon>NPAAA clade</taxon>
        <taxon>Hologalegina</taxon>
        <taxon>IRL clade</taxon>
        <taxon>Trifolieae</taxon>
        <taxon>Medicago</taxon>
    </lineage>
</organism>
<reference evidence="2 5" key="1">
    <citation type="journal article" date="2011" name="Nature">
        <title>The Medicago genome provides insight into the evolution of rhizobial symbioses.</title>
        <authorList>
            <person name="Young N.D."/>
            <person name="Debelle F."/>
            <person name="Oldroyd G.E."/>
            <person name="Geurts R."/>
            <person name="Cannon S.B."/>
            <person name="Udvardi M.K."/>
            <person name="Benedito V.A."/>
            <person name="Mayer K.F."/>
            <person name="Gouzy J."/>
            <person name="Schoof H."/>
            <person name="Van de Peer Y."/>
            <person name="Proost S."/>
            <person name="Cook D.R."/>
            <person name="Meyers B.C."/>
            <person name="Spannagl M."/>
            <person name="Cheung F."/>
            <person name="De Mita S."/>
            <person name="Krishnakumar V."/>
            <person name="Gundlach H."/>
            <person name="Zhou S."/>
            <person name="Mudge J."/>
            <person name="Bharti A.K."/>
            <person name="Murray J.D."/>
            <person name="Naoumkina M.A."/>
            <person name="Rosen B."/>
            <person name="Silverstein K.A."/>
            <person name="Tang H."/>
            <person name="Rombauts S."/>
            <person name="Zhao P.X."/>
            <person name="Zhou P."/>
            <person name="Barbe V."/>
            <person name="Bardou P."/>
            <person name="Bechner M."/>
            <person name="Bellec A."/>
            <person name="Berger A."/>
            <person name="Berges H."/>
            <person name="Bidwell S."/>
            <person name="Bisseling T."/>
            <person name="Choisne N."/>
            <person name="Couloux A."/>
            <person name="Denny R."/>
            <person name="Deshpande S."/>
            <person name="Dai X."/>
            <person name="Doyle J.J."/>
            <person name="Dudez A.M."/>
            <person name="Farmer A.D."/>
            <person name="Fouteau S."/>
            <person name="Franken C."/>
            <person name="Gibelin C."/>
            <person name="Gish J."/>
            <person name="Goldstein S."/>
            <person name="Gonzalez A.J."/>
            <person name="Green P.J."/>
            <person name="Hallab A."/>
            <person name="Hartog M."/>
            <person name="Hua A."/>
            <person name="Humphray S.J."/>
            <person name="Jeong D.H."/>
            <person name="Jing Y."/>
            <person name="Jocker A."/>
            <person name="Kenton S.M."/>
            <person name="Kim D.J."/>
            <person name="Klee K."/>
            <person name="Lai H."/>
            <person name="Lang C."/>
            <person name="Lin S."/>
            <person name="Macmil S.L."/>
            <person name="Magdelenat G."/>
            <person name="Matthews L."/>
            <person name="McCorrison J."/>
            <person name="Monaghan E.L."/>
            <person name="Mun J.H."/>
            <person name="Najar F.Z."/>
            <person name="Nicholson C."/>
            <person name="Noirot C."/>
            <person name="O'Bleness M."/>
            <person name="Paule C.R."/>
            <person name="Poulain J."/>
            <person name="Prion F."/>
            <person name="Qin B."/>
            <person name="Qu C."/>
            <person name="Retzel E.F."/>
            <person name="Riddle C."/>
            <person name="Sallet E."/>
            <person name="Samain S."/>
            <person name="Samson N."/>
            <person name="Sanders I."/>
            <person name="Saurat O."/>
            <person name="Scarpelli C."/>
            <person name="Schiex T."/>
            <person name="Segurens B."/>
            <person name="Severin A.J."/>
            <person name="Sherrier D.J."/>
            <person name="Shi R."/>
            <person name="Sims S."/>
            <person name="Singer S.R."/>
            <person name="Sinharoy S."/>
            <person name="Sterck L."/>
            <person name="Viollet A."/>
            <person name="Wang B.B."/>
            <person name="Wang K."/>
            <person name="Wang M."/>
            <person name="Wang X."/>
            <person name="Warfsmann J."/>
            <person name="Weissenbach J."/>
            <person name="White D.D."/>
            <person name="White J.D."/>
            <person name="Wiley G.B."/>
            <person name="Wincker P."/>
            <person name="Xing Y."/>
            <person name="Yang L."/>
            <person name="Yao Z."/>
            <person name="Ying F."/>
            <person name="Zhai J."/>
            <person name="Zhou L."/>
            <person name="Zuber A."/>
            <person name="Denarie J."/>
            <person name="Dixon R.A."/>
            <person name="May G.D."/>
            <person name="Schwartz D.C."/>
            <person name="Rogers J."/>
            <person name="Quetier F."/>
            <person name="Town C.D."/>
            <person name="Roe B.A."/>
        </authorList>
    </citation>
    <scope>NUCLEOTIDE SEQUENCE [LARGE SCALE GENOMIC DNA]</scope>
    <source>
        <strain evidence="2">A17</strain>
        <strain evidence="4 5">cv. Jemalong A17</strain>
    </source>
</reference>
<keyword evidence="5" id="KW-1185">Reference proteome</keyword>
<evidence type="ECO:0000313" key="5">
    <source>
        <dbReference type="Proteomes" id="UP000002051"/>
    </source>
</evidence>
<dbReference type="EMBL" id="CM001219">
    <property type="protein sequence ID" value="KEH33807.1"/>
    <property type="molecule type" value="Genomic_DNA"/>
</dbReference>
<reference evidence="3" key="5">
    <citation type="journal article" date="2018" name="Nat. Plants">
        <title>Whole-genome landscape of Medicago truncatula symbiotic genes.</title>
        <authorList>
            <person name="Pecrix Y."/>
            <person name="Gamas P."/>
            <person name="Carrere S."/>
        </authorList>
    </citation>
    <scope>NUCLEOTIDE SEQUENCE</scope>
    <source>
        <tissue evidence="3">Leaves</tissue>
    </source>
</reference>
<protein>
    <submittedName>
        <fullName evidence="2">LCR-like protein</fullName>
    </submittedName>
</protein>
<evidence type="ECO:0000256" key="1">
    <source>
        <dbReference type="SAM" id="SignalP"/>
    </source>
</evidence>
<reference evidence="4" key="3">
    <citation type="submission" date="2015-04" db="UniProtKB">
        <authorList>
            <consortium name="EnsemblPlants"/>
        </authorList>
    </citation>
    <scope>IDENTIFICATION</scope>
    <source>
        <strain evidence="4">cv. Jemalong A17</strain>
    </source>
</reference>
<evidence type="ECO:0000313" key="2">
    <source>
        <dbReference type="EMBL" id="KEH33807.1"/>
    </source>
</evidence>
<reference evidence="6" key="4">
    <citation type="journal article" date="2018" name="Nat. Plants">
        <title>Whole-genome landscape of Medicago truncatula symbiotic genes.</title>
        <authorList>
            <person name="Pecrix Y."/>
            <person name="Staton S.E."/>
            <person name="Sallet E."/>
            <person name="Lelandais-Briere C."/>
            <person name="Moreau S."/>
            <person name="Carrere S."/>
            <person name="Blein T."/>
            <person name="Jardinaud M.F."/>
            <person name="Latrasse D."/>
            <person name="Zouine M."/>
            <person name="Zahm M."/>
            <person name="Kreplak J."/>
            <person name="Mayjonade B."/>
            <person name="Satge C."/>
            <person name="Perez M."/>
            <person name="Cauet S."/>
            <person name="Marande W."/>
            <person name="Chantry-Darmon C."/>
            <person name="Lopez-Roques C."/>
            <person name="Bouchez O."/>
            <person name="Berard A."/>
            <person name="Debelle F."/>
            <person name="Munos S."/>
            <person name="Bendahmane A."/>
            <person name="Berges H."/>
            <person name="Niebel A."/>
            <person name="Buitink J."/>
            <person name="Frugier F."/>
            <person name="Benhamed M."/>
            <person name="Crespi M."/>
            <person name="Gouzy J."/>
            <person name="Gamas P."/>
        </authorList>
    </citation>
    <scope>NUCLEOTIDE SEQUENCE [LARGE SCALE GENOMIC DNA]</scope>
    <source>
        <strain evidence="6">cv. Jemalong A17</strain>
    </source>
</reference>
<gene>
    <name evidence="2" type="ordered locus">MTR_3g049730</name>
    <name evidence="3" type="ORF">MtrunA17_Chr3g0098001</name>
</gene>
<evidence type="ECO:0000313" key="3">
    <source>
        <dbReference type="EMBL" id="RHN67008.1"/>
    </source>
</evidence>
<dbReference type="HOGENOM" id="CLU_190964_2_0_1"/>
<feature type="chain" id="PRO_5014500104" evidence="1">
    <location>
        <begin position="24"/>
        <end position="68"/>
    </location>
</feature>
<reference evidence="2 5" key="2">
    <citation type="journal article" date="2014" name="BMC Genomics">
        <title>An improved genome release (version Mt4.0) for the model legume Medicago truncatula.</title>
        <authorList>
            <person name="Tang H."/>
            <person name="Krishnakumar V."/>
            <person name="Bidwell S."/>
            <person name="Rosen B."/>
            <person name="Chan A."/>
            <person name="Zhou S."/>
            <person name="Gentzbittel L."/>
            <person name="Childs K.L."/>
            <person name="Yandell M."/>
            <person name="Gundlach H."/>
            <person name="Mayer K.F."/>
            <person name="Schwartz D.C."/>
            <person name="Town C.D."/>
        </authorList>
    </citation>
    <scope>GENOME REANNOTATION</scope>
    <source>
        <strain evidence="2">A17</strain>
        <strain evidence="4 5">cv. Jemalong A17</strain>
    </source>
</reference>
<dbReference type="Proteomes" id="UP000265566">
    <property type="component" value="Chromosome 3"/>
</dbReference>